<dbReference type="PANTHER" id="PTHR37540">
    <property type="entry name" value="TRANSCRIPTION FACTOR (ACR-2), PUTATIVE-RELATED-RELATED"/>
    <property type="match status" value="1"/>
</dbReference>
<dbReference type="InterPro" id="IPR029058">
    <property type="entry name" value="AB_hydrolase_fold"/>
</dbReference>
<dbReference type="InterPro" id="IPR036864">
    <property type="entry name" value="Zn2-C6_fun-type_DNA-bd_sf"/>
</dbReference>
<evidence type="ECO:0000313" key="7">
    <source>
        <dbReference type="Proteomes" id="UP000188318"/>
    </source>
</evidence>
<feature type="domain" description="Zn(2)-C6 fungal-type" evidence="5">
    <location>
        <begin position="493"/>
        <end position="518"/>
    </location>
</feature>
<dbReference type="SUPFAM" id="SSF53474">
    <property type="entry name" value="alpha/beta-Hydrolases"/>
    <property type="match status" value="1"/>
</dbReference>
<dbReference type="GO" id="GO:0009893">
    <property type="term" value="P:positive regulation of metabolic process"/>
    <property type="evidence" value="ECO:0007669"/>
    <property type="project" value="UniProtKB-ARBA"/>
</dbReference>
<accession>A0A1R3RMB6</accession>
<dbReference type="VEuPathDB" id="FungiDB:ASPCADRAFT_507422"/>
<proteinExistence type="predicted"/>
<dbReference type="OrthoDB" id="3469466at2759"/>
<protein>
    <recommendedName>
        <fullName evidence="5">Zn(2)-C6 fungal-type domain-containing protein</fullName>
    </recommendedName>
</protein>
<dbReference type="InterPro" id="IPR000073">
    <property type="entry name" value="AB_hydrolase_1"/>
</dbReference>
<dbReference type="Gene3D" id="3.40.50.1820">
    <property type="entry name" value="alpha/beta hydrolase"/>
    <property type="match status" value="1"/>
</dbReference>
<organism evidence="6 7">
    <name type="scientific">Aspergillus carbonarius (strain ITEM 5010)</name>
    <dbReference type="NCBI Taxonomy" id="602072"/>
    <lineage>
        <taxon>Eukaryota</taxon>
        <taxon>Fungi</taxon>
        <taxon>Dikarya</taxon>
        <taxon>Ascomycota</taxon>
        <taxon>Pezizomycotina</taxon>
        <taxon>Eurotiomycetes</taxon>
        <taxon>Eurotiomycetidae</taxon>
        <taxon>Eurotiales</taxon>
        <taxon>Aspergillaceae</taxon>
        <taxon>Aspergillus</taxon>
        <taxon>Aspergillus subgen. Circumdati</taxon>
    </lineage>
</organism>
<evidence type="ECO:0000259" key="5">
    <source>
        <dbReference type="PROSITE" id="PS50048"/>
    </source>
</evidence>
<dbReference type="Proteomes" id="UP000188318">
    <property type="component" value="Unassembled WGS sequence"/>
</dbReference>
<dbReference type="SUPFAM" id="SSF57701">
    <property type="entry name" value="Zn2/Cys6 DNA-binding domain"/>
    <property type="match status" value="2"/>
</dbReference>
<feature type="domain" description="Zn(2)-C6 fungal-type" evidence="5">
    <location>
        <begin position="443"/>
        <end position="472"/>
    </location>
</feature>
<dbReference type="PANTHER" id="PTHR37540:SF5">
    <property type="entry name" value="TRANSCRIPTION FACTOR DOMAIN-CONTAINING PROTEIN"/>
    <property type="match status" value="1"/>
</dbReference>
<keyword evidence="4" id="KW-0539">Nucleus</keyword>
<evidence type="ECO:0000256" key="4">
    <source>
        <dbReference type="ARBA" id="ARBA00023242"/>
    </source>
</evidence>
<name>A0A1R3RMB6_ASPC5</name>
<dbReference type="SMART" id="SM00066">
    <property type="entry name" value="GAL4"/>
    <property type="match status" value="2"/>
</dbReference>
<dbReference type="PROSITE" id="PS50048">
    <property type="entry name" value="ZN2_CY6_FUNGAL_2"/>
    <property type="match status" value="2"/>
</dbReference>
<keyword evidence="1" id="KW-0805">Transcription regulation</keyword>
<dbReference type="InterPro" id="IPR001138">
    <property type="entry name" value="Zn2Cys6_DnaBD"/>
</dbReference>
<sequence length="892" mass="96714">MPGRPYSGRPGITVMSPRMLPTCDVRNPYLQSWFPLSLQDAALFPALLSSTLTHRRARCLLGDEPAHAFDAQDQSFLAVCYAHTVRALNGALQPPLHGVRDATILAVLMLVESPMVPVAREWTKPPVFQAPLRGLQWLNVHGAREPHQAHQQGLCRLVQLKGGLPRIQLPGVAAAISFRVLVNATLTLSAPPLPFHPLAEGSSRTVREFLDQFSDAGEPPAPRLPPLGRRADLADVFEGMALYTALVDRYVRGEIARPDTQEMCDQRNLIQHHLMSLPPADGASAADRFYEVCRVSAILYSIGVIFPLPAATAPFPPLVQTLRSHLGDRPLETHGPSAAATRVVLWALTVGGIAATGTPEREWFVRGLHETTRSAGVDAWRALRESLQTLLWLESACDAAGETLWQEVQELRQPAPARRACPARQTYGTRLDDVQAPRRRTPACLPCRSRGVRCNRGMPCLNCVQQGTPCSYGTRDETVVPARVHIFSVRKQPCQLCKRRKVRCDKERPCQNCVKAGLSSIVQMHRSLWLALPFALGVLARPRAVPTGCTEVAIPVPVTAPRFLVNATVQTDWDAVALTFNLTRRDSETAADPLPVAGATATAVSNTFTIGATLCQGPPGAPVLVLTHGIIESKLYWRPNFTDAEAYRFVDAAVAAGYSVLSYDRIGVGTSSKVNSLTDAQFQVETAVLNSLTQYARHATHASQVALIGHSYGSYLTAAAASQMAVDAVVLTGFSGTFAYFGPFLAGAGLRVARHHNPARWGALDAGYLTAADLFAETYVYFAEPYFEHRVAEWAFATESEPFAVGELPSLLATTIDYANISAPVLVLQGQFDVSACGGNCVGLLNSTKALFPGARTVETVDNLPAGHNLNLHRVAPQAFDRIFGFLRAQGV</sequence>
<dbReference type="Pfam" id="PF12697">
    <property type="entry name" value="Abhydrolase_6"/>
    <property type="match status" value="1"/>
</dbReference>
<reference evidence="7" key="1">
    <citation type="journal article" date="2017" name="Genome Biol.">
        <title>Comparative genomics reveals high biological diversity and specific adaptations in the industrially and medically important fungal genus Aspergillus.</title>
        <authorList>
            <person name="de Vries R.P."/>
            <person name="Riley R."/>
            <person name="Wiebenga A."/>
            <person name="Aguilar-Osorio G."/>
            <person name="Amillis S."/>
            <person name="Uchima C.A."/>
            <person name="Anderluh G."/>
            <person name="Asadollahi M."/>
            <person name="Askin M."/>
            <person name="Barry K."/>
            <person name="Battaglia E."/>
            <person name="Bayram O."/>
            <person name="Benocci T."/>
            <person name="Braus-Stromeyer S.A."/>
            <person name="Caldana C."/>
            <person name="Canovas D."/>
            <person name="Cerqueira G.C."/>
            <person name="Chen F."/>
            <person name="Chen W."/>
            <person name="Choi C."/>
            <person name="Clum A."/>
            <person name="Dos Santos R.A."/>
            <person name="Damasio A.R."/>
            <person name="Diallinas G."/>
            <person name="Emri T."/>
            <person name="Fekete E."/>
            <person name="Flipphi M."/>
            <person name="Freyberg S."/>
            <person name="Gallo A."/>
            <person name="Gournas C."/>
            <person name="Habgood R."/>
            <person name="Hainaut M."/>
            <person name="Harispe M.L."/>
            <person name="Henrissat B."/>
            <person name="Hilden K.S."/>
            <person name="Hope R."/>
            <person name="Hossain A."/>
            <person name="Karabika E."/>
            <person name="Karaffa L."/>
            <person name="Karanyi Z."/>
            <person name="Krasevec N."/>
            <person name="Kuo A."/>
            <person name="Kusch H."/>
            <person name="LaButti K."/>
            <person name="Lagendijk E.L."/>
            <person name="Lapidus A."/>
            <person name="Levasseur A."/>
            <person name="Lindquist E."/>
            <person name="Lipzen A."/>
            <person name="Logrieco A.F."/>
            <person name="MacCabe A."/>
            <person name="Maekelae M.R."/>
            <person name="Malavazi I."/>
            <person name="Melin P."/>
            <person name="Meyer V."/>
            <person name="Mielnichuk N."/>
            <person name="Miskei M."/>
            <person name="Molnar A.P."/>
            <person name="Mule G."/>
            <person name="Ngan C.Y."/>
            <person name="Orejas M."/>
            <person name="Orosz E."/>
            <person name="Ouedraogo J.P."/>
            <person name="Overkamp K.M."/>
            <person name="Park H.-S."/>
            <person name="Perrone G."/>
            <person name="Piumi F."/>
            <person name="Punt P.J."/>
            <person name="Ram A.F."/>
            <person name="Ramon A."/>
            <person name="Rauscher S."/>
            <person name="Record E."/>
            <person name="Riano-Pachon D.M."/>
            <person name="Robert V."/>
            <person name="Roehrig J."/>
            <person name="Ruller R."/>
            <person name="Salamov A."/>
            <person name="Salih N.S."/>
            <person name="Samson R.A."/>
            <person name="Sandor E."/>
            <person name="Sanguinetti M."/>
            <person name="Schuetze T."/>
            <person name="Sepcic K."/>
            <person name="Shelest E."/>
            <person name="Sherlock G."/>
            <person name="Sophianopoulou V."/>
            <person name="Squina F.M."/>
            <person name="Sun H."/>
            <person name="Susca A."/>
            <person name="Todd R.B."/>
            <person name="Tsang A."/>
            <person name="Unkles S.E."/>
            <person name="van de Wiele N."/>
            <person name="van Rossen-Uffink D."/>
            <person name="Oliveira J.V."/>
            <person name="Vesth T.C."/>
            <person name="Visser J."/>
            <person name="Yu J.-H."/>
            <person name="Zhou M."/>
            <person name="Andersen M.R."/>
            <person name="Archer D.B."/>
            <person name="Baker S.E."/>
            <person name="Benoit I."/>
            <person name="Brakhage A.A."/>
            <person name="Braus G.H."/>
            <person name="Fischer R."/>
            <person name="Frisvad J.C."/>
            <person name="Goldman G.H."/>
            <person name="Houbraken J."/>
            <person name="Oakley B."/>
            <person name="Pocsi I."/>
            <person name="Scazzocchio C."/>
            <person name="Seiboth B."/>
            <person name="vanKuyk P.A."/>
            <person name="Wortman J."/>
            <person name="Dyer P.S."/>
            <person name="Grigoriev I.V."/>
        </authorList>
    </citation>
    <scope>NUCLEOTIDE SEQUENCE [LARGE SCALE GENOMIC DNA]</scope>
    <source>
        <strain evidence="7">ITEM 5010</strain>
    </source>
</reference>
<keyword evidence="2" id="KW-0238">DNA-binding</keyword>
<gene>
    <name evidence="6" type="ORF">ASPCADRAFT_507422</name>
</gene>
<dbReference type="GO" id="GO:0003677">
    <property type="term" value="F:DNA binding"/>
    <property type="evidence" value="ECO:0007669"/>
    <property type="project" value="UniProtKB-KW"/>
</dbReference>
<dbReference type="GO" id="GO:0000981">
    <property type="term" value="F:DNA-binding transcription factor activity, RNA polymerase II-specific"/>
    <property type="evidence" value="ECO:0007669"/>
    <property type="project" value="InterPro"/>
</dbReference>
<dbReference type="Pfam" id="PF00172">
    <property type="entry name" value="Zn_clus"/>
    <property type="match status" value="2"/>
</dbReference>
<dbReference type="STRING" id="602072.A0A1R3RMB6"/>
<evidence type="ECO:0000313" key="6">
    <source>
        <dbReference type="EMBL" id="OOF95599.1"/>
    </source>
</evidence>
<keyword evidence="3" id="KW-0804">Transcription</keyword>
<evidence type="ECO:0000256" key="1">
    <source>
        <dbReference type="ARBA" id="ARBA00023015"/>
    </source>
</evidence>
<dbReference type="Gene3D" id="4.10.240.10">
    <property type="entry name" value="Zn(2)-C6 fungal-type DNA-binding domain"/>
    <property type="match status" value="2"/>
</dbReference>
<dbReference type="EMBL" id="KV907500">
    <property type="protein sequence ID" value="OOF95599.1"/>
    <property type="molecule type" value="Genomic_DNA"/>
</dbReference>
<evidence type="ECO:0000256" key="3">
    <source>
        <dbReference type="ARBA" id="ARBA00023163"/>
    </source>
</evidence>
<evidence type="ECO:0000256" key="2">
    <source>
        <dbReference type="ARBA" id="ARBA00023125"/>
    </source>
</evidence>
<dbReference type="CDD" id="cd00067">
    <property type="entry name" value="GAL4"/>
    <property type="match status" value="2"/>
</dbReference>
<dbReference type="GO" id="GO:0008270">
    <property type="term" value="F:zinc ion binding"/>
    <property type="evidence" value="ECO:0007669"/>
    <property type="project" value="InterPro"/>
</dbReference>
<keyword evidence="7" id="KW-1185">Reference proteome</keyword>
<dbReference type="AlphaFoldDB" id="A0A1R3RMB6"/>